<feature type="compositionally biased region" description="Polar residues" evidence="2">
    <location>
        <begin position="139"/>
        <end position="153"/>
    </location>
</feature>
<evidence type="ECO:0000313" key="3">
    <source>
        <dbReference type="EMBL" id="KAJ3253960.1"/>
    </source>
</evidence>
<feature type="region of interest" description="Disordered" evidence="2">
    <location>
        <begin position="799"/>
        <end position="915"/>
    </location>
</feature>
<feature type="compositionally biased region" description="Basic and acidic residues" evidence="2">
    <location>
        <begin position="754"/>
        <end position="766"/>
    </location>
</feature>
<feature type="region of interest" description="Disordered" evidence="2">
    <location>
        <begin position="957"/>
        <end position="979"/>
    </location>
</feature>
<evidence type="ECO:0000256" key="1">
    <source>
        <dbReference type="ARBA" id="ARBA00022737"/>
    </source>
</evidence>
<accession>A0AAD5UC87</accession>
<dbReference type="SUPFAM" id="SSF81901">
    <property type="entry name" value="HCP-like"/>
    <property type="match status" value="1"/>
</dbReference>
<dbReference type="PANTHER" id="PTHR46430">
    <property type="entry name" value="PROTEIN SKT5-RELATED"/>
    <property type="match status" value="1"/>
</dbReference>
<proteinExistence type="predicted"/>
<organism evidence="3 4">
    <name type="scientific">Boothiomyces macroporosus</name>
    <dbReference type="NCBI Taxonomy" id="261099"/>
    <lineage>
        <taxon>Eukaryota</taxon>
        <taxon>Fungi</taxon>
        <taxon>Fungi incertae sedis</taxon>
        <taxon>Chytridiomycota</taxon>
        <taxon>Chytridiomycota incertae sedis</taxon>
        <taxon>Chytridiomycetes</taxon>
        <taxon>Rhizophydiales</taxon>
        <taxon>Terramycetaceae</taxon>
        <taxon>Boothiomyces</taxon>
    </lineage>
</organism>
<dbReference type="EMBL" id="JADGKB010000096">
    <property type="protein sequence ID" value="KAJ3253960.1"/>
    <property type="molecule type" value="Genomic_DNA"/>
</dbReference>
<feature type="compositionally biased region" description="Polar residues" evidence="2">
    <location>
        <begin position="868"/>
        <end position="877"/>
    </location>
</feature>
<feature type="compositionally biased region" description="Polar residues" evidence="2">
    <location>
        <begin position="374"/>
        <end position="388"/>
    </location>
</feature>
<feature type="compositionally biased region" description="Basic and acidic residues" evidence="2">
    <location>
        <begin position="203"/>
        <end position="217"/>
    </location>
</feature>
<feature type="region of interest" description="Disordered" evidence="2">
    <location>
        <begin position="685"/>
        <end position="768"/>
    </location>
</feature>
<feature type="compositionally biased region" description="Polar residues" evidence="2">
    <location>
        <begin position="59"/>
        <end position="86"/>
    </location>
</feature>
<feature type="compositionally biased region" description="Basic residues" evidence="2">
    <location>
        <begin position="519"/>
        <end position="528"/>
    </location>
</feature>
<feature type="compositionally biased region" description="Basic and acidic residues" evidence="2">
    <location>
        <begin position="614"/>
        <end position="627"/>
    </location>
</feature>
<reference evidence="3" key="1">
    <citation type="submission" date="2020-05" db="EMBL/GenBank/DDBJ databases">
        <title>Phylogenomic resolution of chytrid fungi.</title>
        <authorList>
            <person name="Stajich J.E."/>
            <person name="Amses K."/>
            <person name="Simmons R."/>
            <person name="Seto K."/>
            <person name="Myers J."/>
            <person name="Bonds A."/>
            <person name="Quandt C.A."/>
            <person name="Barry K."/>
            <person name="Liu P."/>
            <person name="Grigoriev I."/>
            <person name="Longcore J.E."/>
            <person name="James T.Y."/>
        </authorList>
    </citation>
    <scope>NUCLEOTIDE SEQUENCE</scope>
    <source>
        <strain evidence="3">PLAUS21</strain>
    </source>
</reference>
<feature type="compositionally biased region" description="Basic and acidic residues" evidence="2">
    <location>
        <begin position="419"/>
        <end position="428"/>
    </location>
</feature>
<dbReference type="Pfam" id="PF08238">
    <property type="entry name" value="Sel1"/>
    <property type="match status" value="6"/>
</dbReference>
<evidence type="ECO:0000256" key="2">
    <source>
        <dbReference type="SAM" id="MobiDB-lite"/>
    </source>
</evidence>
<feature type="compositionally biased region" description="Polar residues" evidence="2">
    <location>
        <begin position="112"/>
        <end position="132"/>
    </location>
</feature>
<dbReference type="InterPro" id="IPR051726">
    <property type="entry name" value="Chitin_Synth_Reg"/>
</dbReference>
<comment type="caution">
    <text evidence="3">The sequence shown here is derived from an EMBL/GenBank/DDBJ whole genome shotgun (WGS) entry which is preliminary data.</text>
</comment>
<feature type="compositionally biased region" description="Polar residues" evidence="2">
    <location>
        <begin position="558"/>
        <end position="570"/>
    </location>
</feature>
<evidence type="ECO:0000313" key="4">
    <source>
        <dbReference type="Proteomes" id="UP001210925"/>
    </source>
</evidence>
<feature type="region of interest" description="Disordered" evidence="2">
    <location>
        <begin position="1"/>
        <end position="581"/>
    </location>
</feature>
<feature type="region of interest" description="Disordered" evidence="2">
    <location>
        <begin position="614"/>
        <end position="640"/>
    </location>
</feature>
<dbReference type="PANTHER" id="PTHR46430:SF3">
    <property type="entry name" value="ACTIVATOR OF C KINASE PROTEIN 1"/>
    <property type="match status" value="1"/>
</dbReference>
<feature type="region of interest" description="Disordered" evidence="2">
    <location>
        <begin position="924"/>
        <end position="943"/>
    </location>
</feature>
<dbReference type="InterPro" id="IPR006597">
    <property type="entry name" value="Sel1-like"/>
</dbReference>
<dbReference type="Proteomes" id="UP001210925">
    <property type="component" value="Unassembled WGS sequence"/>
</dbReference>
<feature type="compositionally biased region" description="Pro residues" evidence="2">
    <location>
        <begin position="878"/>
        <end position="899"/>
    </location>
</feature>
<keyword evidence="1" id="KW-0677">Repeat</keyword>
<dbReference type="InterPro" id="IPR011990">
    <property type="entry name" value="TPR-like_helical_dom_sf"/>
</dbReference>
<name>A0AAD5UC87_9FUNG</name>
<feature type="compositionally biased region" description="Polar residues" evidence="2">
    <location>
        <begin position="305"/>
        <end position="326"/>
    </location>
</feature>
<feature type="compositionally biased region" description="Basic and acidic residues" evidence="2">
    <location>
        <begin position="364"/>
        <end position="373"/>
    </location>
</feature>
<gene>
    <name evidence="3" type="ORF">HK103_007629</name>
</gene>
<dbReference type="Gene3D" id="1.25.40.10">
    <property type="entry name" value="Tetratricopeptide repeat domain"/>
    <property type="match status" value="2"/>
</dbReference>
<sequence>MSGPPKLPPRKNPIRSPPLPPRKLNSGSDNSDDDKPLFPKGIPDGSDSEDDSPLVKTNIPAQPQYNLQYSQGIPQYNQPAGQFNQRSVRDESSEDDAPLVQSTKDLMIDMNRLSQNPTPIQNRNRQMYSSISPEKPGSPTASSDTPLQVQKQQFSDDDDVPLQIRNQENPAIGFNQPDLDDDVPLSALQKDVDDDVPLSALQKDSEDHIPLRALQRDVDDDVPLSALRKPLPPTPKEPKDRKHKEKSNSNNTSSNAGSDHRRKSRPQSYQPPQLNPEKKKHLSMSTDAKIPKYFNPDYLAPHQLQRPSSRATSGTESVISEASSYDFNPMVLPTSFGNKPEFKAPYPVPKKKSKRASEVVSKPVKHDSRRDSISKTSKSGTDISSEKSSGFAREVFDSLNNDSQKKSPTKVSPKLPKSPTKENKRMLKESSSTESSDEEIVKKAPKIETNPVKQDSSGTESDDEKSPVLQKEIPTIKKMPSSSTEDSEPPKPIAKKSEKKKIKNESSGTEDSDEMKVKVDKKKIKKKEKKESSGTEDEDSDNESVGFEPVVQPFITLPTFNQPTENTSSKITREVEQSVSLKSPTAIDRELPKVSLNFEPLDFDQDLDYFKAFVRSESRNTNHSKDNSDDELERRKKAISPGLEEFKKSKVLRKSRSVLDPSAKEYSKLKNELSIVSEEREKRLQRAASIENVPPKKSSSEMSIDEPTIETRRASIHSRRSSLDPGSTIVKSPAKEDENKILAVNRTNSAMSIDEPKRQDSTESKKGKFAKLDVQFDEFKTMRSTKSGGLKSAISTITFRSDSVDYTSDKEPFDDEPTAASPVVQKPSYMLETLSRSKSPEHANPSDSPSKVFSEMKLGSPEKGTPQRAASNQSTVSPPYPYPYPPHMPYPYPYPVPPPKDGESEASHPQQYPPFYPYPYPYPPAPGMTGADGNQSGQVPPQGYPYYPYPYPQFQPYPGQTPGQPLAQVQGHPQHQSSYPSMPGYPYYAPYPHQPPSHIFSGVSESNPPVGVPSYMPVGYQSPEQMRTEKEQVPVYRTNSINIKKFGPDRDLSFHTGNTLERMKSSKATISDFSFDEGRISEASLTDTDAETAPNSPQLTIDEVRPSFTTLNRRATLGATKLPVSNREFLARQKDALKNSTEPKELFEFAKLCLASGIEEYIDEGYVLLRKVANANTYPEANVFLGDSYADDKKDAAAFSQYLLAAKKNYSPVFYKLGKCYEEGKGCKKSKRVAIEMYNKAASSGDLDAMYRLGLAELEGTLGLKPDIHKAIKWFKRAAAVPNPNHPEPLYELCVIYEHGVEGIIAPDKKYALSVLKEASDFGYAPAQYKLGYCYEHGLMGVESNPGESIRLYTLAADQGNADGQLGLAGWHMTGVPDLLAQDEEKAFKLCSIAAESGLARAVFTLAYFYEKGIGVSEDMDIALEKYKEAHELGDERAQKKLKKLDPNYLKAQNQRKKKGFLTSLFGK</sequence>
<keyword evidence="4" id="KW-1185">Reference proteome</keyword>
<protein>
    <submittedName>
        <fullName evidence="3">Uncharacterized protein</fullName>
    </submittedName>
</protein>
<dbReference type="SMART" id="SM00671">
    <property type="entry name" value="SEL1"/>
    <property type="match status" value="7"/>
</dbReference>
<feature type="compositionally biased region" description="Basic residues" evidence="2">
    <location>
        <begin position="493"/>
        <end position="502"/>
    </location>
</feature>